<dbReference type="InParanoid" id="A0A074YCL7"/>
<accession>A0A074YCL7</accession>
<protein>
    <submittedName>
        <fullName evidence="1">Uncharacterized protein</fullName>
    </submittedName>
</protein>
<name>A0A074YCL7_AURSE</name>
<dbReference type="EMBL" id="KL584774">
    <property type="protein sequence ID" value="KEQ91882.1"/>
    <property type="molecule type" value="Genomic_DNA"/>
</dbReference>
<dbReference type="HOGENOM" id="CLU_1524847_0_0_1"/>
<dbReference type="RefSeq" id="XP_013340439.1">
    <property type="nucleotide sequence ID" value="XM_013484985.1"/>
</dbReference>
<evidence type="ECO:0000313" key="2">
    <source>
        <dbReference type="Proteomes" id="UP000030641"/>
    </source>
</evidence>
<dbReference type="AlphaFoldDB" id="A0A074YCL7"/>
<reference evidence="1 2" key="1">
    <citation type="journal article" date="2014" name="BMC Genomics">
        <title>Genome sequencing of four Aureobasidium pullulans varieties: biotechnological potential, stress tolerance, and description of new species.</title>
        <authorList>
            <person name="Gostin Ar C."/>
            <person name="Ohm R.A."/>
            <person name="Kogej T."/>
            <person name="Sonjak S."/>
            <person name="Turk M."/>
            <person name="Zajc J."/>
            <person name="Zalar P."/>
            <person name="Grube M."/>
            <person name="Sun H."/>
            <person name="Han J."/>
            <person name="Sharma A."/>
            <person name="Chiniquy J."/>
            <person name="Ngan C.Y."/>
            <person name="Lipzen A."/>
            <person name="Barry K."/>
            <person name="Grigoriev I.V."/>
            <person name="Gunde-Cimerman N."/>
        </authorList>
    </citation>
    <scope>NUCLEOTIDE SEQUENCE [LARGE SCALE GENOMIC DNA]</scope>
    <source>
        <strain evidence="1 2">EXF-2481</strain>
    </source>
</reference>
<sequence length="176" mass="19683">MASAKIYLSAIVFQPLPELLSADFLEHSIIMKYYDEDWTQIQAILRARSFSQPVNRFHIREPWIALSPLLSTMMCDASTVAGGPLSLTERDVILEYTVREANTVTRALVKVNTATMVLTGTAAWCDRKKSAFLHRQPKVPYAFVSPLVCDIAGRLSCLATDIYLMSKMTPLPSEIV</sequence>
<dbReference type="GeneID" id="25367750"/>
<dbReference type="Proteomes" id="UP000030641">
    <property type="component" value="Unassembled WGS sequence"/>
</dbReference>
<evidence type="ECO:0000313" key="1">
    <source>
        <dbReference type="EMBL" id="KEQ91882.1"/>
    </source>
</evidence>
<keyword evidence="2" id="KW-1185">Reference proteome</keyword>
<gene>
    <name evidence="1" type="ORF">AUEXF2481DRAFT_447357</name>
</gene>
<proteinExistence type="predicted"/>
<organism evidence="1 2">
    <name type="scientific">Aureobasidium subglaciale (strain EXF-2481)</name>
    <name type="common">Aureobasidium pullulans var. subglaciale</name>
    <dbReference type="NCBI Taxonomy" id="1043005"/>
    <lineage>
        <taxon>Eukaryota</taxon>
        <taxon>Fungi</taxon>
        <taxon>Dikarya</taxon>
        <taxon>Ascomycota</taxon>
        <taxon>Pezizomycotina</taxon>
        <taxon>Dothideomycetes</taxon>
        <taxon>Dothideomycetidae</taxon>
        <taxon>Dothideales</taxon>
        <taxon>Saccotheciaceae</taxon>
        <taxon>Aureobasidium</taxon>
    </lineage>
</organism>